<gene>
    <name evidence="1" type="ORF">KPL71_000404</name>
</gene>
<dbReference type="EMBL" id="CM039170">
    <property type="protein sequence ID" value="KAH9799593.1"/>
    <property type="molecule type" value="Genomic_DNA"/>
</dbReference>
<sequence length="984" mass="111735">MMNRNKESALYVAYERGRHDVVKQLLNYPSVSLLEMDDGLTTSLHVAASAGHLDEECAVTLWRTLEEKYLVKSPENRLHAMSQVYGFRMKSGVSMHDHVSRFEKLLADLKNLDEDIKDEVKAMILLHSLPEEYSHFVTTLIYGKSVIVFKDVCTALTSLEIRNNDKNSERASSEVLAQKRDGKKPAAAANMARKDENSDYSLSITPAAYVASSSEWILDTGATYHLCPIKEWFTDFRNLKSDAVMMGNNQPCRTMWIGTIRLKMFDGMVRELKEVRFVPEIKKNLISVGALEAKGYKVTIEDGTMKFTHGVMVILQGVRRHNLYYLKGGTTDEANVVEAHSDTTKLWHVRLGHAGEKSLQIRMRHGLLKGTKTCKLNFCEHCVVGKKTRVKFGTANHDTREILEYVHSDVWGPTKTASIGGSHYFVIFVDDFSRRVWVYTMRVNDENEGIKRHFTVRHFTVRHTPQQNGVAERMNRTLLEKVRCILSNAGLDKKFWAEAVSYASHLVNRLPFAAIGGKTPMEIWSGKHAQDYDSLRVFGCPAYYHVKDGKLDPRARKFIFVGFKGGVKGFKLWDLEDKKFVYSRDVTFDEVSMIKASSSQQVENKTTEVLQRVEFDATPYVLVSSTSMNGSTMDVTPRVEEEVVSSDVPQNEETIDDVDNDDFIATRRPKREIKKPGWLTKDMVVAYALPVIDDDIPNTFGEALRNSESDQWKLAMEEEMKSLLQNQTWELVKLPKGKRAIGNKWVYTKKQGSPNQTIPRYKARLVAKGFAQKEASKNIDEIERLKKQLASEFEMKDLGDVQRILGMEICRDKKNGSVWLTQKSYLKKVLERFGMDDKTKPVCTPLAPHFKLGSSSCPKSQEERDYMARVPYASAVGSLMYAMVCTMPDISQAVSMVSRYMHDPGKSHWLAVKWILRYLYETVDVGLLFKKDCGQQCVGYCDSDFAGDLDKRRSTTGYVFTLGGGPVSWRSILQSTITLSTTEA</sequence>
<reference evidence="2" key="1">
    <citation type="journal article" date="2023" name="Hortic. Res.">
        <title>A chromosome-level phased genome enabling allele-level studies in sweet orange: a case study on citrus Huanglongbing tolerance.</title>
        <authorList>
            <person name="Wu B."/>
            <person name="Yu Q."/>
            <person name="Deng Z."/>
            <person name="Duan Y."/>
            <person name="Luo F."/>
            <person name="Gmitter F. Jr."/>
        </authorList>
    </citation>
    <scope>NUCLEOTIDE SEQUENCE [LARGE SCALE GENOMIC DNA]</scope>
    <source>
        <strain evidence="2">cv. Valencia</strain>
    </source>
</reference>
<protein>
    <submittedName>
        <fullName evidence="1">Uncharacterized protein</fullName>
    </submittedName>
</protein>
<accession>A0ACB8NN72</accession>
<evidence type="ECO:0000313" key="2">
    <source>
        <dbReference type="Proteomes" id="UP000829398"/>
    </source>
</evidence>
<comment type="caution">
    <text evidence="1">The sequence shown here is derived from an EMBL/GenBank/DDBJ whole genome shotgun (WGS) entry which is preliminary data.</text>
</comment>
<organism evidence="1 2">
    <name type="scientific">Citrus sinensis</name>
    <name type="common">Sweet orange</name>
    <name type="synonym">Citrus aurantium var. sinensis</name>
    <dbReference type="NCBI Taxonomy" id="2711"/>
    <lineage>
        <taxon>Eukaryota</taxon>
        <taxon>Viridiplantae</taxon>
        <taxon>Streptophyta</taxon>
        <taxon>Embryophyta</taxon>
        <taxon>Tracheophyta</taxon>
        <taxon>Spermatophyta</taxon>
        <taxon>Magnoliopsida</taxon>
        <taxon>eudicotyledons</taxon>
        <taxon>Gunneridae</taxon>
        <taxon>Pentapetalae</taxon>
        <taxon>rosids</taxon>
        <taxon>malvids</taxon>
        <taxon>Sapindales</taxon>
        <taxon>Rutaceae</taxon>
        <taxon>Aurantioideae</taxon>
        <taxon>Citrus</taxon>
    </lineage>
</organism>
<dbReference type="Proteomes" id="UP000829398">
    <property type="component" value="Chromosome 1"/>
</dbReference>
<proteinExistence type="predicted"/>
<name>A0ACB8NN72_CITSI</name>
<keyword evidence="2" id="KW-1185">Reference proteome</keyword>
<evidence type="ECO:0000313" key="1">
    <source>
        <dbReference type="EMBL" id="KAH9799593.1"/>
    </source>
</evidence>